<sequence length="576" mass="64604">MRKAVIIVLALMLAIPVFGRAIQTNKKVLKTLPKKLPRLVEPLYINTSGGDHIFGPITTYSNRDSEWSASLIDSSLNGYGIYNPWPNPLAYALDEGYVAVYRQYQGLYTEGASAGYIGASQSEDGEEWFTEQTLNTRYPTGEEEPNLPTASGKPEGRYPSAGYAPDGNPTAIWNEYTNTDHGGGTYGGYPLYTYDSQGIGEFSTWVNPFHLNNGCNTTPCDPPDLWMGNSYVNFGGGTPRLTSIFDGWSDAHQYWISSNFHANGYFILNDPYIITSDGEEVTGGDPLWYDFGNYTSYPDFHINEDGIGYVGQNSYSYTSDTEAPFLHTFWFKKTEDYGETWTSQDGYLGTGYRYISDETLIRLSDSLNTLHTENPEDYPEQLWYPWAECDSVDEATGDTITVACGDSIFYSNVDGPCFLTPGWFFYYAFDVRTDPNGGLHFVTVGVPMVCPDSVGGCEDNDGDGLADTLYLEARFGSAGHIYFYNPDPIDQPNNWRATLINDLSDTYYADWATSDIPHLNPTYPPQYYFFPEITLSAEDGSEVMWYAGNMGSAFTWSEDTMFYYPQDIDIYMRKST</sequence>
<accession>A0A382CVI8</accession>
<dbReference type="EMBL" id="UINC01036229">
    <property type="protein sequence ID" value="SVB29872.1"/>
    <property type="molecule type" value="Genomic_DNA"/>
</dbReference>
<organism evidence="2">
    <name type="scientific">marine metagenome</name>
    <dbReference type="NCBI Taxonomy" id="408172"/>
    <lineage>
        <taxon>unclassified sequences</taxon>
        <taxon>metagenomes</taxon>
        <taxon>ecological metagenomes</taxon>
    </lineage>
</organism>
<proteinExistence type="predicted"/>
<feature type="non-terminal residue" evidence="2">
    <location>
        <position position="576"/>
    </location>
</feature>
<name>A0A382CVI8_9ZZZZ</name>
<reference evidence="2" key="1">
    <citation type="submission" date="2018-05" db="EMBL/GenBank/DDBJ databases">
        <authorList>
            <person name="Lanie J.A."/>
            <person name="Ng W.-L."/>
            <person name="Kazmierczak K.M."/>
            <person name="Andrzejewski T.M."/>
            <person name="Davidsen T.M."/>
            <person name="Wayne K.J."/>
            <person name="Tettelin H."/>
            <person name="Glass J.I."/>
            <person name="Rusch D."/>
            <person name="Podicherti R."/>
            <person name="Tsui H.-C.T."/>
            <person name="Winkler M.E."/>
        </authorList>
    </citation>
    <scope>NUCLEOTIDE SEQUENCE</scope>
</reference>
<evidence type="ECO:0000256" key="1">
    <source>
        <dbReference type="SAM" id="MobiDB-lite"/>
    </source>
</evidence>
<protein>
    <submittedName>
        <fullName evidence="2">Uncharacterized protein</fullName>
    </submittedName>
</protein>
<gene>
    <name evidence="2" type="ORF">METZ01_LOCUS182726</name>
</gene>
<dbReference type="AlphaFoldDB" id="A0A382CVI8"/>
<evidence type="ECO:0000313" key="2">
    <source>
        <dbReference type="EMBL" id="SVB29872.1"/>
    </source>
</evidence>
<feature type="region of interest" description="Disordered" evidence="1">
    <location>
        <begin position="135"/>
        <end position="163"/>
    </location>
</feature>